<dbReference type="GO" id="GO:0003723">
    <property type="term" value="F:RNA binding"/>
    <property type="evidence" value="ECO:0007669"/>
    <property type="project" value="InterPro"/>
</dbReference>
<dbReference type="Gene3D" id="3.40.1280.10">
    <property type="match status" value="1"/>
</dbReference>
<dbReference type="PANTHER" id="PTHR46429">
    <property type="entry name" value="23S RRNA (GUANOSINE-2'-O-)-METHYLTRANSFERASE RLMB"/>
    <property type="match status" value="1"/>
</dbReference>
<evidence type="ECO:0000256" key="1">
    <source>
        <dbReference type="ARBA" id="ARBA00022603"/>
    </source>
</evidence>
<dbReference type="Pfam" id="PF00588">
    <property type="entry name" value="SpoU_methylase"/>
    <property type="match status" value="1"/>
</dbReference>
<protein>
    <recommendedName>
        <fullName evidence="4">tRNA/rRNA methyltransferase SpoU type domain-containing protein</fullName>
    </recommendedName>
</protein>
<evidence type="ECO:0000313" key="6">
    <source>
        <dbReference type="Proteomes" id="UP001165122"/>
    </source>
</evidence>
<dbReference type="PANTHER" id="PTHR46429:SF1">
    <property type="entry name" value="23S RRNA (GUANOSINE-2'-O-)-METHYLTRANSFERASE RLMB"/>
    <property type="match status" value="1"/>
</dbReference>
<evidence type="ECO:0000259" key="4">
    <source>
        <dbReference type="Pfam" id="PF00588"/>
    </source>
</evidence>
<keyword evidence="1" id="KW-0489">Methyltransferase</keyword>
<dbReference type="SUPFAM" id="SSF75217">
    <property type="entry name" value="alpha/beta knot"/>
    <property type="match status" value="1"/>
</dbReference>
<comment type="caution">
    <text evidence="5">The sequence shown here is derived from an EMBL/GenBank/DDBJ whole genome shotgun (WGS) entry which is preliminary data.</text>
</comment>
<gene>
    <name evidence="5" type="ORF">TrLO_g3454</name>
</gene>
<dbReference type="GO" id="GO:0005829">
    <property type="term" value="C:cytosol"/>
    <property type="evidence" value="ECO:0007669"/>
    <property type="project" value="TreeGrafter"/>
</dbReference>
<evidence type="ECO:0000256" key="3">
    <source>
        <dbReference type="SAM" id="MobiDB-lite"/>
    </source>
</evidence>
<keyword evidence="6" id="KW-1185">Reference proteome</keyword>
<reference evidence="6" key="1">
    <citation type="journal article" date="2023" name="Commun. Biol.">
        <title>Genome analysis of Parmales, the sister group of diatoms, reveals the evolutionary specialization of diatoms from phago-mixotrophs to photoautotrophs.</title>
        <authorList>
            <person name="Ban H."/>
            <person name="Sato S."/>
            <person name="Yoshikawa S."/>
            <person name="Yamada K."/>
            <person name="Nakamura Y."/>
            <person name="Ichinomiya M."/>
            <person name="Sato N."/>
            <person name="Blanc-Mathieu R."/>
            <person name="Endo H."/>
            <person name="Kuwata A."/>
            <person name="Ogata H."/>
        </authorList>
    </citation>
    <scope>NUCLEOTIDE SEQUENCE [LARGE SCALE GENOMIC DNA]</scope>
    <source>
        <strain evidence="6">NIES 3700</strain>
    </source>
</reference>
<dbReference type="Proteomes" id="UP001165122">
    <property type="component" value="Unassembled WGS sequence"/>
</dbReference>
<dbReference type="GO" id="GO:0032259">
    <property type="term" value="P:methylation"/>
    <property type="evidence" value="ECO:0007669"/>
    <property type="project" value="UniProtKB-KW"/>
</dbReference>
<feature type="region of interest" description="Disordered" evidence="3">
    <location>
        <begin position="40"/>
        <end position="59"/>
    </location>
</feature>
<evidence type="ECO:0000313" key="5">
    <source>
        <dbReference type="EMBL" id="GMH59832.1"/>
    </source>
</evidence>
<accession>A0A9W6ZSU1</accession>
<keyword evidence="2" id="KW-0808">Transferase</keyword>
<sequence length="308" mass="34401">MRGWAVKELSILAVVLIMLSRVRLSSSFMRSIGRLERHANRQHSPLFSSSSPPPTNSDRISLLHSLLPSSLPPSSFTLSNPSISPSAVKTYNTYIQPSVENLEIFLTLPPEKLKQAAKRTCTQIIHLQNHHLSHSQIRNRDPSTSPLPPSLPLTFLLLNLRSASNVGSIYRTSSALNCKIISCGYTPFPWNEKVKKVALGAEESVTFECFEGIEDVDLEEYWVVGLETVDGAVGLYDAKLKCEERKKDTLIILGNEVTGLPKEVLGRCDEIVEVPMEGFKNSLNVGVCMGVVGYEFLRREKYSERREK</sequence>
<organism evidence="5 6">
    <name type="scientific">Triparma laevis f. longispina</name>
    <dbReference type="NCBI Taxonomy" id="1714387"/>
    <lineage>
        <taxon>Eukaryota</taxon>
        <taxon>Sar</taxon>
        <taxon>Stramenopiles</taxon>
        <taxon>Ochrophyta</taxon>
        <taxon>Bolidophyceae</taxon>
        <taxon>Parmales</taxon>
        <taxon>Triparmaceae</taxon>
        <taxon>Triparma</taxon>
    </lineage>
</organism>
<name>A0A9W6ZSU1_9STRA</name>
<dbReference type="OrthoDB" id="241340at2759"/>
<evidence type="ECO:0000256" key="2">
    <source>
        <dbReference type="ARBA" id="ARBA00022679"/>
    </source>
</evidence>
<dbReference type="GO" id="GO:0008173">
    <property type="term" value="F:RNA methyltransferase activity"/>
    <property type="evidence" value="ECO:0007669"/>
    <property type="project" value="InterPro"/>
</dbReference>
<dbReference type="InterPro" id="IPR004441">
    <property type="entry name" value="rRNA_MeTrfase_TrmH"/>
</dbReference>
<dbReference type="EMBL" id="BRXW01000492">
    <property type="protein sequence ID" value="GMH59832.1"/>
    <property type="molecule type" value="Genomic_DNA"/>
</dbReference>
<dbReference type="GO" id="GO:0006396">
    <property type="term" value="P:RNA processing"/>
    <property type="evidence" value="ECO:0007669"/>
    <property type="project" value="InterPro"/>
</dbReference>
<dbReference type="InterPro" id="IPR029026">
    <property type="entry name" value="tRNA_m1G_MTases_N"/>
</dbReference>
<dbReference type="AlphaFoldDB" id="A0A9W6ZSU1"/>
<proteinExistence type="predicted"/>
<feature type="domain" description="tRNA/rRNA methyltransferase SpoU type" evidence="4">
    <location>
        <begin position="153"/>
        <end position="294"/>
    </location>
</feature>
<dbReference type="InterPro" id="IPR029028">
    <property type="entry name" value="Alpha/beta_knot_MTases"/>
</dbReference>
<dbReference type="InterPro" id="IPR001537">
    <property type="entry name" value="SpoU_MeTrfase"/>
</dbReference>